<evidence type="ECO:0000313" key="7">
    <source>
        <dbReference type="EMBL" id="AAY47753.1"/>
    </source>
</evidence>
<dbReference type="NCBIfam" id="NF001242">
    <property type="entry name" value="PRK00216.1-3"/>
    <property type="match status" value="1"/>
</dbReference>
<dbReference type="AlphaFoldDB" id="A0A0H2X3Y6"/>
<dbReference type="PROSITE" id="PS01184">
    <property type="entry name" value="UBIE_2"/>
    <property type="match status" value="1"/>
</dbReference>
<dbReference type="BioCyc" id="MetaCyc:MONOMER-21244"/>
<dbReference type="GO" id="GO:0032259">
    <property type="term" value="P:methylation"/>
    <property type="evidence" value="ECO:0007669"/>
    <property type="project" value="UniProtKB-KW"/>
</dbReference>
<dbReference type="NCBIfam" id="TIGR01934">
    <property type="entry name" value="MenG_MenH_UbiE"/>
    <property type="match status" value="1"/>
</dbReference>
<dbReference type="KEGG" id="xcb:XC_0673"/>
<keyword evidence="2 6" id="KW-0489">Methyltransferase</keyword>
<dbReference type="InterPro" id="IPR023576">
    <property type="entry name" value="UbiE/COQ5_MeTrFase_CS"/>
</dbReference>
<dbReference type="InterPro" id="IPR004033">
    <property type="entry name" value="UbiE/COQ5_MeTrFase"/>
</dbReference>
<dbReference type="UniPathway" id="UPA00232"/>
<comment type="function">
    <text evidence="6">Methyltransferase required for the conversion of demethylmenaquinol (DMKH2) to menaquinol (MKH2) and the conversion of 2-polyprenyl-6-methoxy-1,4-benzoquinol (DDMQH2) to 2-polyprenyl-3-methyl-6-methoxy-1,4-benzoquinol (DMQH2).</text>
</comment>
<accession>A0A0H2X3Y6</accession>
<keyword evidence="7" id="KW-0830">Ubiquinone</keyword>
<organism evidence="7 8">
    <name type="scientific">Xanthomonas campestris pv. campestris (strain 8004)</name>
    <dbReference type="NCBI Taxonomy" id="314565"/>
    <lineage>
        <taxon>Bacteria</taxon>
        <taxon>Pseudomonadati</taxon>
        <taxon>Pseudomonadota</taxon>
        <taxon>Gammaproteobacteria</taxon>
        <taxon>Lysobacterales</taxon>
        <taxon>Lysobacteraceae</taxon>
        <taxon>Xanthomonas</taxon>
    </lineage>
</organism>
<dbReference type="NCBIfam" id="NF001244">
    <property type="entry name" value="PRK00216.1-5"/>
    <property type="match status" value="1"/>
</dbReference>
<evidence type="ECO:0000256" key="6">
    <source>
        <dbReference type="HAMAP-Rule" id="MF_01813"/>
    </source>
</evidence>
<keyword evidence="3 6" id="KW-0808">Transferase</keyword>
<dbReference type="HAMAP" id="MF_01813">
    <property type="entry name" value="MenG_UbiE_methyltr"/>
    <property type="match status" value="1"/>
</dbReference>
<dbReference type="PANTHER" id="PTHR43591">
    <property type="entry name" value="METHYLTRANSFERASE"/>
    <property type="match status" value="1"/>
</dbReference>
<feature type="binding site" evidence="6">
    <location>
        <position position="184"/>
    </location>
    <ligand>
        <name>S-adenosyl-L-methionine</name>
        <dbReference type="ChEBI" id="CHEBI:59789"/>
    </ligand>
</feature>
<dbReference type="InterPro" id="IPR029063">
    <property type="entry name" value="SAM-dependent_MTases_sf"/>
</dbReference>
<dbReference type="Gene3D" id="3.40.50.150">
    <property type="entry name" value="Vaccinia Virus protein VP39"/>
    <property type="match status" value="1"/>
</dbReference>
<dbReference type="EC" id="2.1.1.201" evidence="6"/>
<dbReference type="PANTHER" id="PTHR43591:SF24">
    <property type="entry name" value="2-METHOXY-6-POLYPRENYL-1,4-BENZOQUINOL METHYLASE, MITOCHONDRIAL"/>
    <property type="match status" value="1"/>
</dbReference>
<dbReference type="SUPFAM" id="SSF53335">
    <property type="entry name" value="S-adenosyl-L-methionine-dependent methyltransferases"/>
    <property type="match status" value="1"/>
</dbReference>
<feature type="binding site" evidence="6">
    <location>
        <begin position="167"/>
        <end position="168"/>
    </location>
    <ligand>
        <name>S-adenosyl-L-methionine</name>
        <dbReference type="ChEBI" id="CHEBI:59789"/>
    </ligand>
</feature>
<sequence length="295" mass="32423">MGLPVALNVLVAHQVLAGAVAGRAAIVVPLRSWWRQQCDNPPMSESPYTSGTTHFGFRDVAAKDKQKLVGEVFTSVARNYDLMNDLMSLGIHRAWKRYFVATAQVKPGDRVLDLAGGTGDIAVLLKERVGNEGAVVLGDINAGMLSVGRDRLTNRGLVAGFDYVQCNAEALPFPDQSFDLVTISFGLRNVTDKDAALREMYRVLKVGGQARVLEFSEVTADWFKPIYDFHSFKILPKLGQLFARDADSYQYLAESIRKHPPQDSLKGMMGEAGFARCHYKNLTGGIVAIHSGYKI</sequence>
<proteinExistence type="inferred from homology"/>
<feature type="binding site" evidence="6">
    <location>
        <position position="118"/>
    </location>
    <ligand>
        <name>S-adenosyl-L-methionine</name>
        <dbReference type="ChEBI" id="CHEBI:59789"/>
    </ligand>
</feature>
<reference evidence="7 8" key="1">
    <citation type="journal article" date="2005" name="Genome Res.">
        <title>Comparative and functional genomic analyses of the pathogenicity of phytopathogen Xanthomonas campestris pv. campestris.</title>
        <authorList>
            <person name="Qian W."/>
            <person name="Jia Y."/>
            <person name="Ren S.X."/>
            <person name="He Y.Q."/>
            <person name="Feng J.X."/>
            <person name="Lu L.F."/>
            <person name="Sun Q."/>
            <person name="Ying G."/>
            <person name="Tang D.J."/>
            <person name="Tang H."/>
            <person name="Wu W."/>
            <person name="Hao P."/>
            <person name="Wang L."/>
            <person name="Jiang B.L."/>
            <person name="Zeng S."/>
            <person name="Gu W.Y."/>
            <person name="Lu G."/>
            <person name="Rong L."/>
            <person name="Tian Y."/>
            <person name="Yao Z."/>
            <person name="Fu G."/>
            <person name="Chen B."/>
            <person name="Fang R."/>
            <person name="Qiang B."/>
            <person name="Chen Z."/>
            <person name="Zhao G.P."/>
            <person name="Tang J.L."/>
            <person name="He C."/>
        </authorList>
    </citation>
    <scope>NUCLEOTIDE SEQUENCE [LARGE SCALE GENOMIC DNA]</scope>
    <source>
        <strain evidence="7 8">8004</strain>
    </source>
</reference>
<dbReference type="UniPathway" id="UPA00079">
    <property type="reaction ID" value="UER00169"/>
</dbReference>
<dbReference type="GO" id="GO:0043770">
    <property type="term" value="F:demethylmenaquinone methyltransferase activity"/>
    <property type="evidence" value="ECO:0007669"/>
    <property type="project" value="UniProtKB-UniRule"/>
</dbReference>
<dbReference type="HOGENOM" id="CLU_037990_0_0_6"/>
<comment type="catalytic activity">
    <reaction evidence="6">
        <text>a 2-demethylmenaquinol + S-adenosyl-L-methionine = a menaquinol + S-adenosyl-L-homocysteine + H(+)</text>
        <dbReference type="Rhea" id="RHEA:42640"/>
        <dbReference type="Rhea" id="RHEA-COMP:9539"/>
        <dbReference type="Rhea" id="RHEA-COMP:9563"/>
        <dbReference type="ChEBI" id="CHEBI:15378"/>
        <dbReference type="ChEBI" id="CHEBI:18151"/>
        <dbReference type="ChEBI" id="CHEBI:55437"/>
        <dbReference type="ChEBI" id="CHEBI:57856"/>
        <dbReference type="ChEBI" id="CHEBI:59789"/>
        <dbReference type="EC" id="2.1.1.163"/>
    </reaction>
</comment>
<dbReference type="Pfam" id="PF01209">
    <property type="entry name" value="Ubie_methyltran"/>
    <property type="match status" value="1"/>
</dbReference>
<evidence type="ECO:0000256" key="2">
    <source>
        <dbReference type="ARBA" id="ARBA00022603"/>
    </source>
</evidence>
<keyword evidence="5 6" id="KW-0949">S-adenosyl-L-methionine</keyword>
<comment type="pathway">
    <text evidence="6">Quinol/quinone metabolism; menaquinone biosynthesis; menaquinol from 1,4-dihydroxy-2-naphthoate: step 2/2.</text>
</comment>
<dbReference type="GO" id="GO:0009060">
    <property type="term" value="P:aerobic respiration"/>
    <property type="evidence" value="ECO:0007669"/>
    <property type="project" value="UniProtKB-UniRule"/>
</dbReference>
<evidence type="ECO:0000256" key="3">
    <source>
        <dbReference type="ARBA" id="ARBA00022679"/>
    </source>
</evidence>
<dbReference type="Proteomes" id="UP000000420">
    <property type="component" value="Chromosome"/>
</dbReference>
<comment type="catalytic activity">
    <reaction evidence="6">
        <text>a 2-methoxy-6-(all-trans-polyprenyl)benzene-1,4-diol + S-adenosyl-L-methionine = a 5-methoxy-2-methyl-3-(all-trans-polyprenyl)benzene-1,4-diol + S-adenosyl-L-homocysteine + H(+)</text>
        <dbReference type="Rhea" id="RHEA:28286"/>
        <dbReference type="Rhea" id="RHEA-COMP:10858"/>
        <dbReference type="Rhea" id="RHEA-COMP:10859"/>
        <dbReference type="ChEBI" id="CHEBI:15378"/>
        <dbReference type="ChEBI" id="CHEBI:57856"/>
        <dbReference type="ChEBI" id="CHEBI:59789"/>
        <dbReference type="ChEBI" id="CHEBI:84166"/>
        <dbReference type="ChEBI" id="CHEBI:84167"/>
        <dbReference type="EC" id="2.1.1.201"/>
    </reaction>
</comment>
<comment type="pathway">
    <text evidence="6">Cofactor biosynthesis; ubiquinone biosynthesis.</text>
</comment>
<protein>
    <recommendedName>
        <fullName evidence="6">Ubiquinone/menaquinone biosynthesis C-methyltransferase UbiE</fullName>
        <ecNumber evidence="6">2.1.1.163</ecNumber>
        <ecNumber evidence="6">2.1.1.201</ecNumber>
    </recommendedName>
    <alternativeName>
        <fullName evidence="6">2-methoxy-6-polyprenyl-1,4-benzoquinol methylase</fullName>
    </alternativeName>
    <alternativeName>
        <fullName evidence="6">Demethylmenaquinone methyltransferase</fullName>
    </alternativeName>
</protein>
<dbReference type="PROSITE" id="PS01183">
    <property type="entry name" value="UBIE_1"/>
    <property type="match status" value="1"/>
</dbReference>
<dbReference type="EMBL" id="CP000050">
    <property type="protein sequence ID" value="AAY47753.1"/>
    <property type="molecule type" value="Genomic_DNA"/>
</dbReference>
<keyword evidence="1 6" id="KW-0474">Menaquinone biosynthesis</keyword>
<gene>
    <name evidence="6" type="primary">ubiE</name>
    <name evidence="7" type="ordered locus">XC_0673</name>
</gene>
<keyword evidence="4 6" id="KW-0831">Ubiquinone biosynthesis</keyword>
<comment type="similarity">
    <text evidence="6">Belongs to the class I-like SAM-binding methyltransferase superfamily. MenG/UbiE family.</text>
</comment>
<dbReference type="GO" id="GO:0009234">
    <property type="term" value="P:menaquinone biosynthetic process"/>
    <property type="evidence" value="ECO:0007669"/>
    <property type="project" value="UniProtKB-UniRule"/>
</dbReference>
<evidence type="ECO:0000256" key="4">
    <source>
        <dbReference type="ARBA" id="ARBA00022688"/>
    </source>
</evidence>
<dbReference type="EC" id="2.1.1.163" evidence="6"/>
<feature type="binding site" evidence="6">
    <location>
        <position position="139"/>
    </location>
    <ligand>
        <name>S-adenosyl-L-methionine</name>
        <dbReference type="ChEBI" id="CHEBI:59789"/>
    </ligand>
</feature>
<name>A0A0H2X3Y6_XANC8</name>
<dbReference type="CDD" id="cd02440">
    <property type="entry name" value="AdoMet_MTases"/>
    <property type="match status" value="1"/>
</dbReference>
<evidence type="ECO:0000256" key="1">
    <source>
        <dbReference type="ARBA" id="ARBA00022428"/>
    </source>
</evidence>
<evidence type="ECO:0000313" key="8">
    <source>
        <dbReference type="Proteomes" id="UP000000420"/>
    </source>
</evidence>
<evidence type="ECO:0000256" key="5">
    <source>
        <dbReference type="ARBA" id="ARBA00022691"/>
    </source>
</evidence>
<dbReference type="PROSITE" id="PS51608">
    <property type="entry name" value="SAM_MT_UBIE"/>
    <property type="match status" value="1"/>
</dbReference>
<dbReference type="GO" id="GO:0008425">
    <property type="term" value="F:2-methoxy-6-polyprenyl-1,4-benzoquinol methyltransferase activity"/>
    <property type="evidence" value="ECO:0007669"/>
    <property type="project" value="UniProtKB-UniRule"/>
</dbReference>